<evidence type="ECO:0000313" key="3">
    <source>
        <dbReference type="EMBL" id="EXJ14403.1"/>
    </source>
</evidence>
<feature type="modified residue" description="4-aspartylphosphate" evidence="1">
    <location>
        <position position="10"/>
    </location>
</feature>
<dbReference type="CDD" id="cd17557">
    <property type="entry name" value="REC_Rcp-like"/>
    <property type="match status" value="1"/>
</dbReference>
<dbReference type="InterPro" id="IPR011006">
    <property type="entry name" value="CheY-like_superfamily"/>
</dbReference>
<name>W9V4G4_9GAMM</name>
<dbReference type="PANTHER" id="PTHR44520">
    <property type="entry name" value="RESPONSE REGULATOR RCP1-RELATED"/>
    <property type="match status" value="1"/>
</dbReference>
<accession>W9V4G4</accession>
<dbReference type="SUPFAM" id="SSF52172">
    <property type="entry name" value="CheY-like"/>
    <property type="match status" value="1"/>
</dbReference>
<dbReference type="AlphaFoldDB" id="W9V4G4"/>
<evidence type="ECO:0000256" key="1">
    <source>
        <dbReference type="PROSITE-ProRule" id="PRU00169"/>
    </source>
</evidence>
<dbReference type="Proteomes" id="UP000019460">
    <property type="component" value="Unassembled WGS sequence"/>
</dbReference>
<dbReference type="STRING" id="1249627.D779_2544"/>
<reference evidence="3 4" key="1">
    <citation type="submission" date="2012-11" db="EMBL/GenBank/DDBJ databases">
        <title>Genome assembly of Thiorhodococcus sp. AK35.</title>
        <authorList>
            <person name="Nupur N."/>
            <person name="Khatri I."/>
            <person name="Subramanian S."/>
            <person name="Pinnaka A."/>
        </authorList>
    </citation>
    <scope>NUCLEOTIDE SEQUENCE [LARGE SCALE GENOMIC DNA]</scope>
    <source>
        <strain evidence="3 4">AK35</strain>
    </source>
</reference>
<dbReference type="Gene3D" id="3.40.50.2300">
    <property type="match status" value="1"/>
</dbReference>
<evidence type="ECO:0000313" key="4">
    <source>
        <dbReference type="Proteomes" id="UP000019460"/>
    </source>
</evidence>
<dbReference type="GO" id="GO:0000160">
    <property type="term" value="P:phosphorelay signal transduction system"/>
    <property type="evidence" value="ECO:0007669"/>
    <property type="project" value="InterPro"/>
</dbReference>
<dbReference type="PANTHER" id="PTHR44520:SF1">
    <property type="entry name" value="TWO-COMPONENT SYSTEM REGULATORY PROTEIN"/>
    <property type="match status" value="1"/>
</dbReference>
<comment type="caution">
    <text evidence="3">The sequence shown here is derived from an EMBL/GenBank/DDBJ whole genome shotgun (WGS) entry which is preliminary data.</text>
</comment>
<dbReference type="InterPro" id="IPR001789">
    <property type="entry name" value="Sig_transdc_resp-reg_receiver"/>
</dbReference>
<sequence length="89" mass="10208">MDLPAVVLLDLNMPRLNGLDVLREIRADPLTRRLPVVMLTTSKDEQDMLTSYDLGVNSYVRKPVDFDQFTEAVRGLGMYWLLLNERAPD</sequence>
<organism evidence="3 4">
    <name type="scientific">Imhoffiella purpurea</name>
    <dbReference type="NCBI Taxonomy" id="1249627"/>
    <lineage>
        <taxon>Bacteria</taxon>
        <taxon>Pseudomonadati</taxon>
        <taxon>Pseudomonadota</taxon>
        <taxon>Gammaproteobacteria</taxon>
        <taxon>Chromatiales</taxon>
        <taxon>Chromatiaceae</taxon>
        <taxon>Imhoffiella</taxon>
    </lineage>
</organism>
<feature type="domain" description="Response regulatory" evidence="2">
    <location>
        <begin position="1"/>
        <end position="77"/>
    </location>
</feature>
<dbReference type="eggNOG" id="COG0784">
    <property type="taxonomic scope" value="Bacteria"/>
</dbReference>
<dbReference type="PROSITE" id="PS50110">
    <property type="entry name" value="RESPONSE_REGULATORY"/>
    <property type="match status" value="1"/>
</dbReference>
<dbReference type="EMBL" id="AONC01000040">
    <property type="protein sequence ID" value="EXJ14403.1"/>
    <property type="molecule type" value="Genomic_DNA"/>
</dbReference>
<keyword evidence="1" id="KW-0597">Phosphoprotein</keyword>
<protein>
    <submittedName>
        <fullName evidence="3">Response regulator receiver protein</fullName>
    </submittedName>
</protein>
<dbReference type="InterPro" id="IPR052893">
    <property type="entry name" value="TCS_response_regulator"/>
</dbReference>
<evidence type="ECO:0000259" key="2">
    <source>
        <dbReference type="PROSITE" id="PS50110"/>
    </source>
</evidence>
<gene>
    <name evidence="3" type="ORF">D779_2544</name>
</gene>
<keyword evidence="4" id="KW-1185">Reference proteome</keyword>
<proteinExistence type="predicted"/>
<dbReference type="Pfam" id="PF00072">
    <property type="entry name" value="Response_reg"/>
    <property type="match status" value="1"/>
</dbReference>